<name>A0AAD7MKQ2_9AGAR</name>
<keyword evidence="2" id="KW-1185">Reference proteome</keyword>
<comment type="caution">
    <text evidence="1">The sequence shown here is derived from an EMBL/GenBank/DDBJ whole genome shotgun (WGS) entry which is preliminary data.</text>
</comment>
<dbReference type="AlphaFoldDB" id="A0AAD7MKQ2"/>
<reference evidence="1" key="1">
    <citation type="submission" date="2023-03" db="EMBL/GenBank/DDBJ databases">
        <title>Massive genome expansion in bonnet fungi (Mycena s.s.) driven by repeated elements and novel gene families across ecological guilds.</title>
        <authorList>
            <consortium name="Lawrence Berkeley National Laboratory"/>
            <person name="Harder C.B."/>
            <person name="Miyauchi S."/>
            <person name="Viragh M."/>
            <person name="Kuo A."/>
            <person name="Thoen E."/>
            <person name="Andreopoulos B."/>
            <person name="Lu D."/>
            <person name="Skrede I."/>
            <person name="Drula E."/>
            <person name="Henrissat B."/>
            <person name="Morin E."/>
            <person name="Kohler A."/>
            <person name="Barry K."/>
            <person name="LaButti K."/>
            <person name="Morin E."/>
            <person name="Salamov A."/>
            <person name="Lipzen A."/>
            <person name="Mereny Z."/>
            <person name="Hegedus B."/>
            <person name="Baldrian P."/>
            <person name="Stursova M."/>
            <person name="Weitz H."/>
            <person name="Taylor A."/>
            <person name="Grigoriev I.V."/>
            <person name="Nagy L.G."/>
            <person name="Martin F."/>
            <person name="Kauserud H."/>
        </authorList>
    </citation>
    <scope>NUCLEOTIDE SEQUENCE</scope>
    <source>
        <strain evidence="1">CBHHK182m</strain>
    </source>
</reference>
<dbReference type="EMBL" id="JARKIB010000232">
    <property type="protein sequence ID" value="KAJ7721203.1"/>
    <property type="molecule type" value="Genomic_DNA"/>
</dbReference>
<dbReference type="SUPFAM" id="SSF50370">
    <property type="entry name" value="Ricin B-like lectins"/>
    <property type="match status" value="1"/>
</dbReference>
<dbReference type="InterPro" id="IPR035992">
    <property type="entry name" value="Ricin_B-like_lectins"/>
</dbReference>
<organism evidence="1 2">
    <name type="scientific">Mycena metata</name>
    <dbReference type="NCBI Taxonomy" id="1033252"/>
    <lineage>
        <taxon>Eukaryota</taxon>
        <taxon>Fungi</taxon>
        <taxon>Dikarya</taxon>
        <taxon>Basidiomycota</taxon>
        <taxon>Agaricomycotina</taxon>
        <taxon>Agaricomycetes</taxon>
        <taxon>Agaricomycetidae</taxon>
        <taxon>Agaricales</taxon>
        <taxon>Marasmiineae</taxon>
        <taxon>Mycenaceae</taxon>
        <taxon>Mycena</taxon>
    </lineage>
</organism>
<proteinExistence type="predicted"/>
<accession>A0AAD7MKQ2</accession>
<evidence type="ECO:0000313" key="2">
    <source>
        <dbReference type="Proteomes" id="UP001215598"/>
    </source>
</evidence>
<gene>
    <name evidence="1" type="ORF">B0H16DRAFT_1603023</name>
</gene>
<dbReference type="Proteomes" id="UP001215598">
    <property type="component" value="Unassembled WGS sequence"/>
</dbReference>
<protein>
    <recommendedName>
        <fullName evidence="3">Ricin B lectin domain-containing protein</fullName>
    </recommendedName>
</protein>
<sequence length="156" mass="16672">MQLISNLNAAATAATLLRIFDFSKQHSFDLAGGGCTDLTPVQSFTIGATANQEWTMTATGGLGQTIYQIASKCNTFLTYPGAQSGASTFRSQATTRSTATDWTVSLVNPAIPTGPWNIIDAVTNAALTAWDHTTAPITLEELNATDTRQQFWFAAF</sequence>
<dbReference type="Gene3D" id="2.80.10.50">
    <property type="match status" value="1"/>
</dbReference>
<evidence type="ECO:0000313" key="1">
    <source>
        <dbReference type="EMBL" id="KAJ7721203.1"/>
    </source>
</evidence>
<evidence type="ECO:0008006" key="3">
    <source>
        <dbReference type="Google" id="ProtNLM"/>
    </source>
</evidence>